<dbReference type="InterPro" id="IPR036388">
    <property type="entry name" value="WH-like_DNA-bd_sf"/>
</dbReference>
<dbReference type="PATRIC" id="fig|301375.7.peg.2645"/>
<protein>
    <recommendedName>
        <fullName evidence="3">Transcriptional regulator</fullName>
    </recommendedName>
</protein>
<proteinExistence type="predicted"/>
<dbReference type="InterPro" id="IPR036390">
    <property type="entry name" value="WH_DNA-bd_sf"/>
</dbReference>
<dbReference type="Proteomes" id="UP000057043">
    <property type="component" value="Unassembled WGS sequence"/>
</dbReference>
<comment type="caution">
    <text evidence="1">The sequence shown here is derived from an EMBL/GenBank/DDBJ whole genome shotgun (WGS) entry which is preliminary data.</text>
</comment>
<name>A0A117LFX8_9EURY</name>
<sequence>MTANLLACEIMVTEKVKRELEMLKRHLIVLKYVVENEPIGILKVAEETGIPSHKVRYSLRVLEQVGLIAASAPGAVTTERTETFLRDLDLEIDQLQEMVKGLKEVKIER</sequence>
<reference evidence="1 2" key="1">
    <citation type="journal article" date="2015" name="MBio">
        <title>Genome-Resolved Metagenomic Analysis Reveals Roles for Candidate Phyla and Other Microbial Community Members in Biogeochemical Transformations in Oil Reservoirs.</title>
        <authorList>
            <person name="Hu P."/>
            <person name="Tom L."/>
            <person name="Singh A."/>
            <person name="Thomas B.C."/>
            <person name="Baker B.J."/>
            <person name="Piceno Y.M."/>
            <person name="Andersen G.L."/>
            <person name="Banfield J.F."/>
        </authorList>
    </citation>
    <scope>NUCLEOTIDE SEQUENCE [LARGE SCALE GENOMIC DNA]</scope>
    <source>
        <strain evidence="1">57_489</strain>
    </source>
</reference>
<evidence type="ECO:0008006" key="3">
    <source>
        <dbReference type="Google" id="ProtNLM"/>
    </source>
</evidence>
<dbReference type="EMBL" id="LGFT01000011">
    <property type="protein sequence ID" value="KUK44980.1"/>
    <property type="molecule type" value="Genomic_DNA"/>
</dbReference>
<organism evidence="1 2">
    <name type="scientific">Methanothrix harundinacea</name>
    <dbReference type="NCBI Taxonomy" id="301375"/>
    <lineage>
        <taxon>Archaea</taxon>
        <taxon>Methanobacteriati</taxon>
        <taxon>Methanobacteriota</taxon>
        <taxon>Stenosarchaea group</taxon>
        <taxon>Methanomicrobia</taxon>
        <taxon>Methanotrichales</taxon>
        <taxon>Methanotrichaceae</taxon>
        <taxon>Methanothrix</taxon>
    </lineage>
</organism>
<gene>
    <name evidence="1" type="ORF">XD72_0686</name>
</gene>
<evidence type="ECO:0000313" key="2">
    <source>
        <dbReference type="Proteomes" id="UP000057043"/>
    </source>
</evidence>
<dbReference type="AlphaFoldDB" id="A0A117LFX8"/>
<accession>A0A117LFX8</accession>
<evidence type="ECO:0000313" key="1">
    <source>
        <dbReference type="EMBL" id="KUK44980.1"/>
    </source>
</evidence>
<dbReference type="SUPFAM" id="SSF46785">
    <property type="entry name" value="Winged helix' DNA-binding domain"/>
    <property type="match status" value="1"/>
</dbReference>
<dbReference type="Gene3D" id="1.10.10.10">
    <property type="entry name" value="Winged helix-like DNA-binding domain superfamily/Winged helix DNA-binding domain"/>
    <property type="match status" value="1"/>
</dbReference>